<name>A0ACC0KK06_CHOFU</name>
<gene>
    <name evidence="1" type="ORF">MSG28_010191</name>
</gene>
<evidence type="ECO:0000313" key="1">
    <source>
        <dbReference type="EMBL" id="KAI8436704.1"/>
    </source>
</evidence>
<keyword evidence="2" id="KW-1185">Reference proteome</keyword>
<evidence type="ECO:0000313" key="2">
    <source>
        <dbReference type="Proteomes" id="UP001064048"/>
    </source>
</evidence>
<accession>A0ACC0KK06</accession>
<dbReference type="EMBL" id="CM046117">
    <property type="protein sequence ID" value="KAI8436704.1"/>
    <property type="molecule type" value="Genomic_DNA"/>
</dbReference>
<sequence length="145" mass="16008">MLEVTCNDRLGKKVRVKCNPDDTVGDLKKLIAAQTGTRYDKIVLKKWYTVFKDHIKLSDYEIHDGMNLEQLHSAAVEAGQLRSTAVAFDQLRPVGGRQSAASACSRSRWNAAAADSVRSGQCELYFMGNSNDDSVVFSHVRTKAG</sequence>
<proteinExistence type="predicted"/>
<organism evidence="1 2">
    <name type="scientific">Choristoneura fumiferana</name>
    <name type="common">Spruce budworm moth</name>
    <name type="synonym">Archips fumiferana</name>
    <dbReference type="NCBI Taxonomy" id="7141"/>
    <lineage>
        <taxon>Eukaryota</taxon>
        <taxon>Metazoa</taxon>
        <taxon>Ecdysozoa</taxon>
        <taxon>Arthropoda</taxon>
        <taxon>Hexapoda</taxon>
        <taxon>Insecta</taxon>
        <taxon>Pterygota</taxon>
        <taxon>Neoptera</taxon>
        <taxon>Endopterygota</taxon>
        <taxon>Lepidoptera</taxon>
        <taxon>Glossata</taxon>
        <taxon>Ditrysia</taxon>
        <taxon>Tortricoidea</taxon>
        <taxon>Tortricidae</taxon>
        <taxon>Tortricinae</taxon>
        <taxon>Choristoneura</taxon>
    </lineage>
</organism>
<comment type="caution">
    <text evidence="1">The sequence shown here is derived from an EMBL/GenBank/DDBJ whole genome shotgun (WGS) entry which is preliminary data.</text>
</comment>
<protein>
    <submittedName>
        <fullName evidence="1">Uncharacterized protein</fullName>
    </submittedName>
</protein>
<reference evidence="1 2" key="1">
    <citation type="journal article" date="2022" name="Genome Biol. Evol.">
        <title>The Spruce Budworm Genome: Reconstructing the Evolutionary History of Antifreeze Proteins.</title>
        <authorList>
            <person name="Beliveau C."/>
            <person name="Gagne P."/>
            <person name="Picq S."/>
            <person name="Vernygora O."/>
            <person name="Keeling C.I."/>
            <person name="Pinkney K."/>
            <person name="Doucet D."/>
            <person name="Wen F."/>
            <person name="Johnston J.S."/>
            <person name="Maaroufi H."/>
            <person name="Boyle B."/>
            <person name="Laroche J."/>
            <person name="Dewar K."/>
            <person name="Juretic N."/>
            <person name="Blackburn G."/>
            <person name="Nisole A."/>
            <person name="Brunet B."/>
            <person name="Brandao M."/>
            <person name="Lumley L."/>
            <person name="Duan J."/>
            <person name="Quan G."/>
            <person name="Lucarotti C.J."/>
            <person name="Roe A.D."/>
            <person name="Sperling F.A.H."/>
            <person name="Levesque R.C."/>
            <person name="Cusson M."/>
        </authorList>
    </citation>
    <scope>NUCLEOTIDE SEQUENCE [LARGE SCALE GENOMIC DNA]</scope>
    <source>
        <strain evidence="1">Glfc:IPQL:Cfum</strain>
    </source>
</reference>
<dbReference type="Proteomes" id="UP001064048">
    <property type="component" value="Chromosome 17"/>
</dbReference>